<reference evidence="4" key="1">
    <citation type="submission" date="2019-08" db="EMBL/GenBank/DDBJ databases">
        <authorList>
            <person name="Kucharzyk K."/>
            <person name="Murdoch R.W."/>
            <person name="Higgins S."/>
            <person name="Loffler F."/>
        </authorList>
    </citation>
    <scope>NUCLEOTIDE SEQUENCE</scope>
</reference>
<keyword evidence="4" id="KW-0436">Ligase</keyword>
<feature type="domain" description="PurM-like N-terminal" evidence="2">
    <location>
        <begin position="8"/>
        <end position="61"/>
    </location>
</feature>
<dbReference type="Pfam" id="PF00586">
    <property type="entry name" value="AIRS"/>
    <property type="match status" value="1"/>
</dbReference>
<organism evidence="4">
    <name type="scientific">bioreactor metagenome</name>
    <dbReference type="NCBI Taxonomy" id="1076179"/>
    <lineage>
        <taxon>unclassified sequences</taxon>
        <taxon>metagenomes</taxon>
        <taxon>ecological metagenomes</taxon>
    </lineage>
</organism>
<dbReference type="Gene3D" id="3.30.1330.10">
    <property type="entry name" value="PurM-like, N-terminal domain"/>
    <property type="match status" value="1"/>
</dbReference>
<accession>A0A644XI90</accession>
<dbReference type="InterPro" id="IPR016188">
    <property type="entry name" value="PurM-like_N"/>
</dbReference>
<dbReference type="InterPro" id="IPR036921">
    <property type="entry name" value="PurM-like_N_sf"/>
</dbReference>
<feature type="domain" description="PurM-like C-terminal" evidence="3">
    <location>
        <begin position="75"/>
        <end position="205"/>
    </location>
</feature>
<name>A0A644XI90_9ZZZZ</name>
<dbReference type="InterPro" id="IPR010074">
    <property type="entry name" value="PRibForGlyAmidine_synth_PurL"/>
</dbReference>
<sequence>MNYGNPDKPEIFWELSTSADGISEACRQLDTPVISGNVSLYNETDGVAVYPTPMIGMVGLIEDLAHITTQAFKAAGDHIILIGETKADFNGSELQKMELGKIEGKLMDFDLAVEKENQANVLKAIKAGLIASAHDLSEGGLAVGLMESVFDTGLGFDVTVAMDKTLLFSETQSRFILTVKPENVAAVEAIFGSAAAQIGTVTAAAVAKIAAVNETITLDIKEVQTKWEEAIPCLLKQKA</sequence>
<evidence type="ECO:0000259" key="2">
    <source>
        <dbReference type="Pfam" id="PF00586"/>
    </source>
</evidence>
<dbReference type="PANTHER" id="PTHR43555:SF1">
    <property type="entry name" value="PHOSPHORIBOSYLFORMYLGLYCINAMIDINE SYNTHASE SUBUNIT PURL"/>
    <property type="match status" value="1"/>
</dbReference>
<dbReference type="EC" id="6.3.5.3" evidence="4"/>
<proteinExistence type="predicted"/>
<dbReference type="CDD" id="cd02204">
    <property type="entry name" value="PurL_repeat2"/>
    <property type="match status" value="1"/>
</dbReference>
<evidence type="ECO:0000259" key="3">
    <source>
        <dbReference type="Pfam" id="PF02769"/>
    </source>
</evidence>
<evidence type="ECO:0000313" key="4">
    <source>
        <dbReference type="EMBL" id="MPM13923.1"/>
    </source>
</evidence>
<dbReference type="GO" id="GO:0006189">
    <property type="term" value="P:'de novo' IMP biosynthetic process"/>
    <property type="evidence" value="ECO:0007669"/>
    <property type="project" value="InterPro"/>
</dbReference>
<keyword evidence="1" id="KW-0963">Cytoplasm</keyword>
<dbReference type="AlphaFoldDB" id="A0A644XI90"/>
<evidence type="ECO:0000256" key="1">
    <source>
        <dbReference type="ARBA" id="ARBA00022490"/>
    </source>
</evidence>
<dbReference type="Pfam" id="PF02769">
    <property type="entry name" value="AIRS_C"/>
    <property type="match status" value="1"/>
</dbReference>
<dbReference type="PANTHER" id="PTHR43555">
    <property type="entry name" value="PHOSPHORIBOSYLFORMYLGLYCINAMIDINE SYNTHASE SUBUNIT PURL"/>
    <property type="match status" value="1"/>
</dbReference>
<dbReference type="EMBL" id="VSSQ01002194">
    <property type="protein sequence ID" value="MPM13923.1"/>
    <property type="molecule type" value="Genomic_DNA"/>
</dbReference>
<dbReference type="InterPro" id="IPR010918">
    <property type="entry name" value="PurM-like_C_dom"/>
</dbReference>
<dbReference type="SUPFAM" id="SSF55326">
    <property type="entry name" value="PurM N-terminal domain-like"/>
    <property type="match status" value="1"/>
</dbReference>
<dbReference type="GO" id="GO:0004642">
    <property type="term" value="F:phosphoribosylformylglycinamidine synthase activity"/>
    <property type="evidence" value="ECO:0007669"/>
    <property type="project" value="UniProtKB-EC"/>
</dbReference>
<protein>
    <submittedName>
        <fullName evidence="4">Phosphoribosylformylglycinamidine synthase subunit PurL</fullName>
        <ecNumber evidence="4">6.3.5.3</ecNumber>
    </submittedName>
</protein>
<dbReference type="InterPro" id="IPR036676">
    <property type="entry name" value="PurM-like_C_sf"/>
</dbReference>
<comment type="caution">
    <text evidence="4">The sequence shown here is derived from an EMBL/GenBank/DDBJ whole genome shotgun (WGS) entry which is preliminary data.</text>
</comment>
<dbReference type="Gene3D" id="3.90.650.10">
    <property type="entry name" value="PurM-like C-terminal domain"/>
    <property type="match status" value="1"/>
</dbReference>
<dbReference type="SUPFAM" id="SSF56042">
    <property type="entry name" value="PurM C-terminal domain-like"/>
    <property type="match status" value="1"/>
</dbReference>
<gene>
    <name evidence="4" type="primary">purL_21</name>
    <name evidence="4" type="ORF">SDC9_60283</name>
</gene>